<dbReference type="PROSITE" id="PS51296">
    <property type="entry name" value="RIESKE"/>
    <property type="match status" value="1"/>
</dbReference>
<dbReference type="Proteomes" id="UP000230069">
    <property type="component" value="Unassembled WGS sequence"/>
</dbReference>
<dbReference type="GO" id="GO:0009534">
    <property type="term" value="C:chloroplast thylakoid"/>
    <property type="evidence" value="ECO:0007669"/>
    <property type="project" value="TreeGrafter"/>
</dbReference>
<evidence type="ECO:0000259" key="10">
    <source>
        <dbReference type="PROSITE" id="PS51296"/>
    </source>
</evidence>
<evidence type="ECO:0000256" key="7">
    <source>
        <dbReference type="ARBA" id="ARBA00023004"/>
    </source>
</evidence>
<keyword evidence="2" id="KW-0150">Chloroplast</keyword>
<keyword evidence="5" id="KW-0479">Metal-binding</keyword>
<gene>
    <name evidence="11" type="ORF">AQUCO_01900165v1</name>
</gene>
<dbReference type="GO" id="GO:0010277">
    <property type="term" value="F:chlorophyllide a oxygenase activity"/>
    <property type="evidence" value="ECO:0007669"/>
    <property type="project" value="InterPro"/>
</dbReference>
<evidence type="ECO:0000313" key="11">
    <source>
        <dbReference type="EMBL" id="PIA43577.1"/>
    </source>
</evidence>
<dbReference type="CDD" id="cd03480">
    <property type="entry name" value="Rieske_RO_Alpha_PaO"/>
    <property type="match status" value="1"/>
</dbReference>
<evidence type="ECO:0000256" key="5">
    <source>
        <dbReference type="ARBA" id="ARBA00022723"/>
    </source>
</evidence>
<dbReference type="Pfam" id="PF08417">
    <property type="entry name" value="PaO"/>
    <property type="match status" value="1"/>
</dbReference>
<evidence type="ECO:0000256" key="9">
    <source>
        <dbReference type="SAM" id="MobiDB-lite"/>
    </source>
</evidence>
<keyword evidence="7" id="KW-0408">Iron</keyword>
<comment type="subcellular location">
    <subcellularLocation>
        <location evidence="1">Plastid</location>
        <location evidence="1">Chloroplast</location>
    </subcellularLocation>
</comment>
<evidence type="ECO:0000256" key="2">
    <source>
        <dbReference type="ARBA" id="ARBA00022528"/>
    </source>
</evidence>
<dbReference type="GO" id="GO:0051537">
    <property type="term" value="F:2 iron, 2 sulfur cluster binding"/>
    <property type="evidence" value="ECO:0007669"/>
    <property type="project" value="UniProtKB-KW"/>
</dbReference>
<dbReference type="SUPFAM" id="SSF50022">
    <property type="entry name" value="ISP domain"/>
    <property type="match status" value="1"/>
</dbReference>
<evidence type="ECO:0000256" key="4">
    <source>
        <dbReference type="ARBA" id="ARBA00022714"/>
    </source>
</evidence>
<evidence type="ECO:0000256" key="6">
    <source>
        <dbReference type="ARBA" id="ARBA00022946"/>
    </source>
</evidence>
<keyword evidence="3" id="KW-0934">Plastid</keyword>
<evidence type="ECO:0000256" key="3">
    <source>
        <dbReference type="ARBA" id="ARBA00022640"/>
    </source>
</evidence>
<evidence type="ECO:0000256" key="1">
    <source>
        <dbReference type="ARBA" id="ARBA00004229"/>
    </source>
</evidence>
<dbReference type="InterPro" id="IPR050584">
    <property type="entry name" value="Cholesterol_7-desaturase"/>
</dbReference>
<keyword evidence="4" id="KW-0001">2Fe-2S</keyword>
<dbReference type="Pfam" id="PF00355">
    <property type="entry name" value="Rieske"/>
    <property type="match status" value="1"/>
</dbReference>
<name>A0A2G5DJX8_AQUCA</name>
<feature type="region of interest" description="Disordered" evidence="9">
    <location>
        <begin position="61"/>
        <end position="88"/>
    </location>
</feature>
<feature type="compositionally biased region" description="Low complexity" evidence="9">
    <location>
        <begin position="65"/>
        <end position="75"/>
    </location>
</feature>
<evidence type="ECO:0000256" key="8">
    <source>
        <dbReference type="ARBA" id="ARBA00023014"/>
    </source>
</evidence>
<dbReference type="InterPro" id="IPR036922">
    <property type="entry name" value="Rieske_2Fe-2S_sf"/>
</dbReference>
<reference evidence="11 12" key="1">
    <citation type="submission" date="2017-09" db="EMBL/GenBank/DDBJ databases">
        <title>WGS assembly of Aquilegia coerulea Goldsmith.</title>
        <authorList>
            <person name="Hodges S."/>
            <person name="Kramer E."/>
            <person name="Nordborg M."/>
            <person name="Tomkins J."/>
            <person name="Borevitz J."/>
            <person name="Derieg N."/>
            <person name="Yan J."/>
            <person name="Mihaltcheva S."/>
            <person name="Hayes R.D."/>
            <person name="Rokhsar D."/>
        </authorList>
    </citation>
    <scope>NUCLEOTIDE SEQUENCE [LARGE SCALE GENOMIC DNA]</scope>
    <source>
        <strain evidence="12">cv. Goldsmith</strain>
    </source>
</reference>
<dbReference type="PANTHER" id="PTHR21266:SF24">
    <property type="entry name" value="PHEOPHORBIDE A OXYGENASE, CHLOROPLASTIC"/>
    <property type="match status" value="1"/>
</dbReference>
<keyword evidence="6" id="KW-0809">Transit peptide</keyword>
<evidence type="ECO:0000313" key="12">
    <source>
        <dbReference type="Proteomes" id="UP000230069"/>
    </source>
</evidence>
<dbReference type="Gene3D" id="2.102.10.10">
    <property type="entry name" value="Rieske [2Fe-2S] iron-sulphur domain"/>
    <property type="match status" value="1"/>
</dbReference>
<dbReference type="SUPFAM" id="SSF55961">
    <property type="entry name" value="Bet v1-like"/>
    <property type="match status" value="1"/>
</dbReference>
<organism evidence="11 12">
    <name type="scientific">Aquilegia coerulea</name>
    <name type="common">Rocky mountain columbine</name>
    <dbReference type="NCBI Taxonomy" id="218851"/>
    <lineage>
        <taxon>Eukaryota</taxon>
        <taxon>Viridiplantae</taxon>
        <taxon>Streptophyta</taxon>
        <taxon>Embryophyta</taxon>
        <taxon>Tracheophyta</taxon>
        <taxon>Spermatophyta</taxon>
        <taxon>Magnoliopsida</taxon>
        <taxon>Ranunculales</taxon>
        <taxon>Ranunculaceae</taxon>
        <taxon>Thalictroideae</taxon>
        <taxon>Aquilegia</taxon>
    </lineage>
</organism>
<dbReference type="GO" id="GO:0046872">
    <property type="term" value="F:metal ion binding"/>
    <property type="evidence" value="ECO:0007669"/>
    <property type="project" value="UniProtKB-KW"/>
</dbReference>
<accession>A0A2G5DJX8</accession>
<dbReference type="InParanoid" id="A0A2G5DJX8"/>
<feature type="domain" description="Rieske" evidence="10">
    <location>
        <begin position="93"/>
        <end position="205"/>
    </location>
</feature>
<dbReference type="GO" id="GO:0032441">
    <property type="term" value="F:pheophorbide a oxygenase activity"/>
    <property type="evidence" value="ECO:0007669"/>
    <property type="project" value="TreeGrafter"/>
</dbReference>
<dbReference type="PANTHER" id="PTHR21266">
    <property type="entry name" value="IRON-SULFUR DOMAIN CONTAINING PROTEIN"/>
    <property type="match status" value="1"/>
</dbReference>
<sequence length="442" mass="49839">MALLLLSSNTAATTTTTNLPIPSKKSLFFPANSLNLFNTRTTTIRNSNKVSKFSTCLRVSAPPLSTSTSQEQEQNQQEEEEEESSKFSWRDHWYPVSLIEDLDPNLPTPFQLLNREIVLWKDRSSGDWVAFDDKCPHRLAPLSEGRIDEDGNLQCSYHGWSFDKCGSCAQIPQAASQGPEARAIKSPRACVTKFPTLVSQGLLFVWPDENGWERASATKPPMLPEEFDNPAFSTVTIQRDLFYGYDTLMENVSDPSHIDFAHHKVVPRWQEHWTSNKVYDGDMIVLQGQEKTFLSKSLESSADVNEQYSKITFTPTQADRFVLAFRNWLRRHGNSEPEWFGVATQKQPLPSITLTKRQMLDRFEQHTLKCSSCKGAYTAFQTLQKVLIGATVIFCATAGIPSELQLRIVLCGLALASAGLAYAVHELQKNFVFVDYVHAEID</sequence>
<dbReference type="AlphaFoldDB" id="A0A2G5DJX8"/>
<dbReference type="EMBL" id="KZ305036">
    <property type="protein sequence ID" value="PIA43577.1"/>
    <property type="molecule type" value="Genomic_DNA"/>
</dbReference>
<dbReference type="STRING" id="218851.A0A2G5DJX8"/>
<keyword evidence="8" id="KW-0411">Iron-sulfur</keyword>
<keyword evidence="12" id="KW-1185">Reference proteome</keyword>
<proteinExistence type="predicted"/>
<dbReference type="FunCoup" id="A0A2G5DJX8">
    <property type="interactions" value="104"/>
</dbReference>
<protein>
    <recommendedName>
        <fullName evidence="10">Rieske domain-containing protein</fullName>
    </recommendedName>
</protein>
<dbReference type="InterPro" id="IPR017941">
    <property type="entry name" value="Rieske_2Fe-2S"/>
</dbReference>
<dbReference type="InterPro" id="IPR013626">
    <property type="entry name" value="PaO"/>
</dbReference>
<dbReference type="OrthoDB" id="426882at2759"/>